<evidence type="ECO:0000313" key="3">
    <source>
        <dbReference type="EMBL" id="TKA36837.1"/>
    </source>
</evidence>
<dbReference type="Proteomes" id="UP000310066">
    <property type="component" value="Unassembled WGS sequence"/>
</dbReference>
<feature type="domain" description="NAD-dependent epimerase/dehydratase" evidence="2">
    <location>
        <begin position="213"/>
        <end position="390"/>
    </location>
</feature>
<feature type="compositionally biased region" description="Basic and acidic residues" evidence="1">
    <location>
        <begin position="159"/>
        <end position="174"/>
    </location>
</feature>
<proteinExistence type="predicted"/>
<dbReference type="AlphaFoldDB" id="A0A4U0UMH0"/>
<evidence type="ECO:0000313" key="4">
    <source>
        <dbReference type="Proteomes" id="UP000310066"/>
    </source>
</evidence>
<feature type="compositionally biased region" description="Low complexity" evidence="1">
    <location>
        <begin position="137"/>
        <end position="152"/>
    </location>
</feature>
<name>A0A4U0UMH0_9PEZI</name>
<dbReference type="SUPFAM" id="SSF51735">
    <property type="entry name" value="NAD(P)-binding Rossmann-fold domains"/>
    <property type="match status" value="1"/>
</dbReference>
<dbReference type="InterPro" id="IPR036291">
    <property type="entry name" value="NAD(P)-bd_dom_sf"/>
</dbReference>
<accession>A0A4U0UMH0</accession>
<dbReference type="Pfam" id="PF01370">
    <property type="entry name" value="Epimerase"/>
    <property type="match status" value="1"/>
</dbReference>
<evidence type="ECO:0000259" key="2">
    <source>
        <dbReference type="Pfam" id="PF01370"/>
    </source>
</evidence>
<dbReference type="OrthoDB" id="202470at2759"/>
<gene>
    <name evidence="3" type="ORF">B0A54_12679</name>
</gene>
<dbReference type="STRING" id="329885.A0A4U0UMH0"/>
<protein>
    <recommendedName>
        <fullName evidence="2">NAD-dependent epimerase/dehydratase domain-containing protein</fullName>
    </recommendedName>
</protein>
<dbReference type="InterPro" id="IPR001509">
    <property type="entry name" value="Epimerase_deHydtase"/>
</dbReference>
<evidence type="ECO:0000256" key="1">
    <source>
        <dbReference type="SAM" id="MobiDB-lite"/>
    </source>
</evidence>
<dbReference type="InterPro" id="IPR050177">
    <property type="entry name" value="Lipid_A_modif_metabolic_enz"/>
</dbReference>
<organism evidence="3 4">
    <name type="scientific">Friedmanniomyces endolithicus</name>
    <dbReference type="NCBI Taxonomy" id="329885"/>
    <lineage>
        <taxon>Eukaryota</taxon>
        <taxon>Fungi</taxon>
        <taxon>Dikarya</taxon>
        <taxon>Ascomycota</taxon>
        <taxon>Pezizomycotina</taxon>
        <taxon>Dothideomycetes</taxon>
        <taxon>Dothideomycetidae</taxon>
        <taxon>Mycosphaerellales</taxon>
        <taxon>Teratosphaeriaceae</taxon>
        <taxon>Friedmanniomyces</taxon>
    </lineage>
</organism>
<sequence length="491" mass="54681">MATCADRIEDITRSDLSSPTTDTFLMEIFMQDARAKARARVRGLPANPSPSSLREFIKAYDDDLDRRIDRCTKLACGLLSEAEVCLQRPRTRPTESSAVRPGSSLLERGLEAEQALDLSRKWCERWTDELRLLSARGGLPSGSTGSLPGLRRTSGHGIESSDHPKRGPDDESWAKREVQLRSGSAVGGVSSSDDGKGDWQNIAGMEVKWLGLKYLSDEGWEVISVDTRRPAGISEDGKSGLNGAYRLVEIDLEDMGSVLETFMTTDMAYSGIDAVVHLAAIPSPGQTSASRQFRTNTMGTYNVLEACRKLKIKNIVLASSETLIGIPFDPHPPESLPITEEHERKPESAYSLSKLVGETMAEQYARWDPEVKIVSLRFSNVMLPQEYSTFEAWQKDPKLRYWNCWGYIDARDGAQSVHLSLKSEKKGHHQYLIAAPDTCMRMSNDELVKAVFPNVKYNKTPGQNDTLLSIEKAKKELGFKPAYKWQDQVGK</sequence>
<dbReference type="Gene3D" id="3.40.50.720">
    <property type="entry name" value="NAD(P)-binding Rossmann-like Domain"/>
    <property type="match status" value="1"/>
</dbReference>
<feature type="region of interest" description="Disordered" evidence="1">
    <location>
        <begin position="137"/>
        <end position="174"/>
    </location>
</feature>
<dbReference type="EMBL" id="NAJP01000056">
    <property type="protein sequence ID" value="TKA36837.1"/>
    <property type="molecule type" value="Genomic_DNA"/>
</dbReference>
<reference evidence="3 4" key="1">
    <citation type="submission" date="2017-03" db="EMBL/GenBank/DDBJ databases">
        <title>Genomes of endolithic fungi from Antarctica.</title>
        <authorList>
            <person name="Coleine C."/>
            <person name="Masonjones S."/>
            <person name="Stajich J.E."/>
        </authorList>
    </citation>
    <scope>NUCLEOTIDE SEQUENCE [LARGE SCALE GENOMIC DNA]</scope>
    <source>
        <strain evidence="3 4">CCFEE 5311</strain>
    </source>
</reference>
<dbReference type="PANTHER" id="PTHR43245">
    <property type="entry name" value="BIFUNCTIONAL POLYMYXIN RESISTANCE PROTEIN ARNA"/>
    <property type="match status" value="1"/>
</dbReference>
<comment type="caution">
    <text evidence="3">The sequence shown here is derived from an EMBL/GenBank/DDBJ whole genome shotgun (WGS) entry which is preliminary data.</text>
</comment>
<dbReference type="PANTHER" id="PTHR43245:SF55">
    <property type="entry name" value="NAD(P)-BINDING DOMAIN-CONTAINING PROTEIN"/>
    <property type="match status" value="1"/>
</dbReference>